<dbReference type="PATRIC" id="fig|68892.8.peg.1078"/>
<evidence type="ECO:0000313" key="1">
    <source>
        <dbReference type="EMBL" id="KXU13323.1"/>
    </source>
</evidence>
<gene>
    <name evidence="1" type="ORF">SINDD18_00962</name>
</gene>
<reference evidence="1 2" key="1">
    <citation type="submission" date="2016-01" db="EMBL/GenBank/DDBJ databases">
        <title>Highly variable Streptococcus oralis are common among viridans streptococci isolated from primates.</title>
        <authorList>
            <person name="Denapaite D."/>
            <person name="Rieger M."/>
            <person name="Koendgen S."/>
            <person name="Brueckner R."/>
            <person name="Ochigava I."/>
            <person name="Kappeler P."/>
            <person name="Maetz-Rensing K."/>
            <person name="Leendertz F."/>
            <person name="Hakenbeck R."/>
        </authorList>
    </citation>
    <scope>NUCLEOTIDE SEQUENCE [LARGE SCALE GENOMIC DNA]</scope>
    <source>
        <strain evidence="1 2">DD18</strain>
    </source>
</reference>
<protein>
    <submittedName>
        <fullName evidence="1">VgrG protein</fullName>
    </submittedName>
</protein>
<accession>A0A139REX6</accession>
<dbReference type="Proteomes" id="UP000072578">
    <property type="component" value="Unassembled WGS sequence"/>
</dbReference>
<dbReference type="InterPro" id="IPR022385">
    <property type="entry name" value="Rhs_assc_core"/>
</dbReference>
<dbReference type="AlphaFoldDB" id="A0A139REX6"/>
<organism evidence="1 2">
    <name type="scientific">Streptococcus infantis</name>
    <dbReference type="NCBI Taxonomy" id="68892"/>
    <lineage>
        <taxon>Bacteria</taxon>
        <taxon>Bacillati</taxon>
        <taxon>Bacillota</taxon>
        <taxon>Bacilli</taxon>
        <taxon>Lactobacillales</taxon>
        <taxon>Streptococcaceae</taxon>
        <taxon>Streptococcus</taxon>
    </lineage>
</organism>
<proteinExistence type="predicted"/>
<dbReference type="EMBL" id="LQZF01000112">
    <property type="protein sequence ID" value="KXU13323.1"/>
    <property type="molecule type" value="Genomic_DNA"/>
</dbReference>
<name>A0A139REX6_9STRE</name>
<sequence>MHYNFFRYYEPDAGRFVNQDPIGLLDGENLYAFAANAQDWLYLLGLCSNSKLPNADKAIIDPKKSRDMP</sequence>
<dbReference type="NCBIfam" id="TIGR03696">
    <property type="entry name" value="Rhs_assc_core"/>
    <property type="match status" value="1"/>
</dbReference>
<comment type="caution">
    <text evidence="1">The sequence shown here is derived from an EMBL/GenBank/DDBJ whole genome shotgun (WGS) entry which is preliminary data.</text>
</comment>
<evidence type="ECO:0000313" key="2">
    <source>
        <dbReference type="Proteomes" id="UP000072578"/>
    </source>
</evidence>
<dbReference type="Gene3D" id="2.180.10.10">
    <property type="entry name" value="RHS repeat-associated core"/>
    <property type="match status" value="1"/>
</dbReference>